<gene>
    <name evidence="3" type="ORF">MW084_22110</name>
</gene>
<evidence type="ECO:0000256" key="1">
    <source>
        <dbReference type="SAM" id="MobiDB-lite"/>
    </source>
</evidence>
<keyword evidence="2" id="KW-1133">Transmembrane helix</keyword>
<proteinExistence type="predicted"/>
<feature type="transmembrane region" description="Helical" evidence="2">
    <location>
        <begin position="15"/>
        <end position="36"/>
    </location>
</feature>
<keyword evidence="2" id="KW-0472">Membrane</keyword>
<accession>A0ABY4TN67</accession>
<dbReference type="Proteomes" id="UP001056383">
    <property type="component" value="Chromosome"/>
</dbReference>
<protein>
    <submittedName>
        <fullName evidence="3">Uncharacterized protein</fullName>
    </submittedName>
</protein>
<name>A0ABY4TN67_9ACTN</name>
<evidence type="ECO:0000256" key="2">
    <source>
        <dbReference type="SAM" id="Phobius"/>
    </source>
</evidence>
<evidence type="ECO:0000313" key="4">
    <source>
        <dbReference type="Proteomes" id="UP001056383"/>
    </source>
</evidence>
<sequence>MTCAPTRRRVEPEQLAAFGAAFAGALLPLALGVLFAKAMAADPMAPVNAFVTGGARTRLSPAHLRGCGPGRLRRHRTGAAARRPGRSATPAAERPVPESAASGT</sequence>
<keyword evidence="4" id="KW-1185">Reference proteome</keyword>
<organism evidence="3 4">
    <name type="scientific">Streptomyces sudanensis</name>
    <dbReference type="NCBI Taxonomy" id="436397"/>
    <lineage>
        <taxon>Bacteria</taxon>
        <taxon>Bacillati</taxon>
        <taxon>Actinomycetota</taxon>
        <taxon>Actinomycetes</taxon>
        <taxon>Kitasatosporales</taxon>
        <taxon>Streptomycetaceae</taxon>
        <taxon>Streptomyces</taxon>
    </lineage>
</organism>
<evidence type="ECO:0000313" key="3">
    <source>
        <dbReference type="EMBL" id="URN18182.1"/>
    </source>
</evidence>
<reference evidence="3" key="1">
    <citation type="submission" date="2022-04" db="EMBL/GenBank/DDBJ databases">
        <title>Systematic whole-genome sequencing reveals an unexpected diversity among actinomycetoma pathogens and provides insights into their antibacterial susceptibilities.</title>
        <authorList>
            <person name="Watson A.K."/>
            <person name="Kepplinger B."/>
            <person name="Bakhiet S.M."/>
            <person name="Mhmoud N.A."/>
            <person name="Chapman J."/>
            <person name="Allenby N."/>
            <person name="Mickiewicz K."/>
            <person name="Goodfellow M."/>
            <person name="Fahal A.H."/>
            <person name="Errington J."/>
        </authorList>
    </citation>
    <scope>NUCLEOTIDE SEQUENCE</scope>
    <source>
        <strain evidence="3">SD 504</strain>
    </source>
</reference>
<feature type="region of interest" description="Disordered" evidence="1">
    <location>
        <begin position="61"/>
        <end position="104"/>
    </location>
</feature>
<dbReference type="EMBL" id="CP095474">
    <property type="protein sequence ID" value="URN18182.1"/>
    <property type="molecule type" value="Genomic_DNA"/>
</dbReference>
<keyword evidence="2" id="KW-0812">Transmembrane</keyword>